<reference evidence="9" key="1">
    <citation type="journal article" date="2019" name="Int. J. Syst. Evol. Microbiol.">
        <title>The Global Catalogue of Microorganisms (GCM) 10K type strain sequencing project: providing services to taxonomists for standard genome sequencing and annotation.</title>
        <authorList>
            <consortium name="The Broad Institute Genomics Platform"/>
            <consortium name="The Broad Institute Genome Sequencing Center for Infectious Disease"/>
            <person name="Wu L."/>
            <person name="Ma J."/>
        </authorList>
    </citation>
    <scope>NUCLEOTIDE SEQUENCE [LARGE SCALE GENOMIC DNA]</scope>
    <source>
        <strain evidence="9">KCTC 42217</strain>
    </source>
</reference>
<evidence type="ECO:0000313" key="8">
    <source>
        <dbReference type="EMBL" id="MFD2161647.1"/>
    </source>
</evidence>
<name>A0ABW4ZJE2_9SPHI</name>
<evidence type="ECO:0000313" key="9">
    <source>
        <dbReference type="Proteomes" id="UP001597387"/>
    </source>
</evidence>
<organism evidence="8 9">
    <name type="scientific">Paradesertivirga mongoliensis</name>
    <dbReference type="NCBI Taxonomy" id="2100740"/>
    <lineage>
        <taxon>Bacteria</taxon>
        <taxon>Pseudomonadati</taxon>
        <taxon>Bacteroidota</taxon>
        <taxon>Sphingobacteriia</taxon>
        <taxon>Sphingobacteriales</taxon>
        <taxon>Sphingobacteriaceae</taxon>
        <taxon>Paradesertivirga</taxon>
    </lineage>
</organism>
<accession>A0ABW4ZJE2</accession>
<keyword evidence="9" id="KW-1185">Reference proteome</keyword>
<dbReference type="InterPro" id="IPR051401">
    <property type="entry name" value="GtrA_CellWall_Glycosyl"/>
</dbReference>
<feature type="transmembrane region" description="Helical" evidence="6">
    <location>
        <begin position="20"/>
        <end position="39"/>
    </location>
</feature>
<comment type="similarity">
    <text evidence="2">Belongs to the GtrA family.</text>
</comment>
<sequence>MISSAISAVKEFSKVQIIRFLIVGVVSFLIEFGVFAFLVDVAHINYQYANIPAMATAIICNYFLTRKYVFEPLKHNARTTFFLFLTFTLVGVVLNQYLLLLMVEQLEFNIKGSKVLAVAIVAIFNFLTKKYFVF</sequence>
<dbReference type="PANTHER" id="PTHR38459:SF1">
    <property type="entry name" value="PROPHAGE BACTOPRENOL-LINKED GLUCOSE TRANSLOCASE HOMOLOG"/>
    <property type="match status" value="1"/>
</dbReference>
<protein>
    <submittedName>
        <fullName evidence="8">GtrA family protein</fullName>
    </submittedName>
</protein>
<evidence type="ECO:0000256" key="5">
    <source>
        <dbReference type="ARBA" id="ARBA00023136"/>
    </source>
</evidence>
<evidence type="ECO:0000256" key="4">
    <source>
        <dbReference type="ARBA" id="ARBA00022989"/>
    </source>
</evidence>
<evidence type="ECO:0000256" key="2">
    <source>
        <dbReference type="ARBA" id="ARBA00009399"/>
    </source>
</evidence>
<evidence type="ECO:0000256" key="3">
    <source>
        <dbReference type="ARBA" id="ARBA00022692"/>
    </source>
</evidence>
<keyword evidence="5 6" id="KW-0472">Membrane</keyword>
<dbReference type="EMBL" id="JBHUHZ010000001">
    <property type="protein sequence ID" value="MFD2161647.1"/>
    <property type="molecule type" value="Genomic_DNA"/>
</dbReference>
<comment type="caution">
    <text evidence="8">The sequence shown here is derived from an EMBL/GenBank/DDBJ whole genome shotgun (WGS) entry which is preliminary data.</text>
</comment>
<dbReference type="PANTHER" id="PTHR38459">
    <property type="entry name" value="PROPHAGE BACTOPRENOL-LINKED GLUCOSE TRANSLOCASE HOMOLOG"/>
    <property type="match status" value="1"/>
</dbReference>
<evidence type="ECO:0000256" key="6">
    <source>
        <dbReference type="SAM" id="Phobius"/>
    </source>
</evidence>
<dbReference type="RefSeq" id="WP_255898844.1">
    <property type="nucleotide sequence ID" value="NZ_JAFMZO010000001.1"/>
</dbReference>
<comment type="subcellular location">
    <subcellularLocation>
        <location evidence="1">Membrane</location>
        <topology evidence="1">Multi-pass membrane protein</topology>
    </subcellularLocation>
</comment>
<proteinExistence type="inferred from homology"/>
<feature type="transmembrane region" description="Helical" evidence="6">
    <location>
        <begin position="115"/>
        <end position="133"/>
    </location>
</feature>
<dbReference type="Pfam" id="PF04138">
    <property type="entry name" value="GtrA_DPMS_TM"/>
    <property type="match status" value="1"/>
</dbReference>
<dbReference type="Proteomes" id="UP001597387">
    <property type="component" value="Unassembled WGS sequence"/>
</dbReference>
<evidence type="ECO:0000256" key="1">
    <source>
        <dbReference type="ARBA" id="ARBA00004141"/>
    </source>
</evidence>
<feature type="transmembrane region" description="Helical" evidence="6">
    <location>
        <begin position="81"/>
        <end position="103"/>
    </location>
</feature>
<keyword evidence="3 6" id="KW-0812">Transmembrane</keyword>
<feature type="transmembrane region" description="Helical" evidence="6">
    <location>
        <begin position="51"/>
        <end position="69"/>
    </location>
</feature>
<feature type="domain" description="GtrA/DPMS transmembrane" evidence="7">
    <location>
        <begin position="19"/>
        <end position="134"/>
    </location>
</feature>
<gene>
    <name evidence="8" type="ORF">ACFSJU_04530</name>
</gene>
<dbReference type="InterPro" id="IPR007267">
    <property type="entry name" value="GtrA_DPMS_TM"/>
</dbReference>
<keyword evidence="4 6" id="KW-1133">Transmembrane helix</keyword>
<evidence type="ECO:0000259" key="7">
    <source>
        <dbReference type="Pfam" id="PF04138"/>
    </source>
</evidence>